<keyword evidence="1" id="KW-0472">Membrane</keyword>
<accession>A0A7S3GKB9</accession>
<protein>
    <submittedName>
        <fullName evidence="2">Uncharacterized protein</fullName>
    </submittedName>
</protein>
<dbReference type="EMBL" id="HBIB01047842">
    <property type="protein sequence ID" value="CAE0269130.1"/>
    <property type="molecule type" value="Transcribed_RNA"/>
</dbReference>
<sequence length="219" mass="24598">MLGWCGVPNPADNSLRIPSTGYWLLVTIVPIVTLFPSPFSPIMTVFIIAFATTQTAGIDVVASFIRVRHCIEIHPVICKQAAKQIDQKMLIADSALCLNIGNVGVGCGTPLCNCCLFVAVLMPFVESWKEEGGNRKERGCEEVSADCRRTEIQKYRSMVARRMRKEDRITQQYAAQQRLHQIFEEGLLRSCTSQCLTCRRVKLTNALAEPKIRQEEVYT</sequence>
<keyword evidence="1" id="KW-0812">Transmembrane</keyword>
<evidence type="ECO:0000256" key="1">
    <source>
        <dbReference type="SAM" id="Phobius"/>
    </source>
</evidence>
<keyword evidence="1" id="KW-1133">Transmembrane helix</keyword>
<evidence type="ECO:0000313" key="2">
    <source>
        <dbReference type="EMBL" id="CAE0269130.1"/>
    </source>
</evidence>
<organism evidence="2">
    <name type="scientific">Palpitomonas bilix</name>
    <dbReference type="NCBI Taxonomy" id="652834"/>
    <lineage>
        <taxon>Eukaryota</taxon>
        <taxon>Eukaryota incertae sedis</taxon>
    </lineage>
</organism>
<reference evidence="2" key="1">
    <citation type="submission" date="2021-01" db="EMBL/GenBank/DDBJ databases">
        <authorList>
            <person name="Corre E."/>
            <person name="Pelletier E."/>
            <person name="Niang G."/>
            <person name="Scheremetjew M."/>
            <person name="Finn R."/>
            <person name="Kale V."/>
            <person name="Holt S."/>
            <person name="Cochrane G."/>
            <person name="Meng A."/>
            <person name="Brown T."/>
            <person name="Cohen L."/>
        </authorList>
    </citation>
    <scope>NUCLEOTIDE SEQUENCE</scope>
    <source>
        <strain evidence="2">NIES-2562</strain>
    </source>
</reference>
<feature type="transmembrane region" description="Helical" evidence="1">
    <location>
        <begin position="21"/>
        <end position="39"/>
    </location>
</feature>
<gene>
    <name evidence="2" type="ORF">PBIL07802_LOCUS31483</name>
</gene>
<dbReference type="AlphaFoldDB" id="A0A7S3GKB9"/>
<proteinExistence type="predicted"/>
<name>A0A7S3GKB9_9EUKA</name>